<name>A0A415SFU2_PHOVU</name>
<evidence type="ECO:0000313" key="2">
    <source>
        <dbReference type="EMBL" id="MBV3490655.1"/>
    </source>
</evidence>
<evidence type="ECO:0000313" key="7">
    <source>
        <dbReference type="Proteomes" id="UP000524321"/>
    </source>
</evidence>
<dbReference type="GO" id="GO:0016787">
    <property type="term" value="F:hydrolase activity"/>
    <property type="evidence" value="ECO:0007669"/>
    <property type="project" value="UniProtKB-KW"/>
</dbReference>
<evidence type="ECO:0000313" key="6">
    <source>
        <dbReference type="Proteomes" id="UP000470332"/>
    </source>
</evidence>
<dbReference type="AlphaFoldDB" id="A0A415SFU2"/>
<evidence type="ECO:0000313" key="5">
    <source>
        <dbReference type="Proteomes" id="UP000283958"/>
    </source>
</evidence>
<evidence type="ECO:0000313" key="4">
    <source>
        <dbReference type="EMBL" id="RHJ70541.1"/>
    </source>
</evidence>
<dbReference type="EMBL" id="JAHOGA010000072">
    <property type="protein sequence ID" value="MBV3490655.1"/>
    <property type="molecule type" value="Genomic_DNA"/>
</dbReference>
<evidence type="ECO:0000313" key="3">
    <source>
        <dbReference type="EMBL" id="NVB76090.1"/>
    </source>
</evidence>
<evidence type="ECO:0000313" key="1">
    <source>
        <dbReference type="EMBL" id="KAB3853110.1"/>
    </source>
</evidence>
<reference evidence="3 7" key="4">
    <citation type="submission" date="2020-07" db="EMBL/GenBank/DDBJ databases">
        <title>Bacterial metabolism rescues the inhibition of intestinal drug absorption by food and drug additives.</title>
        <authorList>
            <person name="Zou L."/>
            <person name="Spanogiannopoulos P."/>
            <person name="Chien H.-C."/>
            <person name="Pieper L.M."/>
            <person name="Cai W."/>
            <person name="Khuri N."/>
            <person name="Pottel J."/>
            <person name="Vora B."/>
            <person name="Ni Z."/>
            <person name="Tsakalozou E."/>
            <person name="Zhang W."/>
            <person name="Shoichet B.K."/>
            <person name="Giacomini K.M."/>
            <person name="Turnbaugh P.J."/>
        </authorList>
    </citation>
    <scope>NUCLEOTIDE SEQUENCE [LARGE SCALE GENOMIC DNA]</scope>
    <source>
        <strain evidence="3 7">B33</strain>
    </source>
</reference>
<sequence>MENQEKPLVIAYYLPQFHPFKENDEWWGKGFTEWTNVGKAKPLFRGHYQPKVPADLGYYDLRLPEIRQQQAELAKEAGVSGFCYWHYWFGEGRQLLNEIIDEVVATGKPDFPFCLGWANETWKAKQWNKDGSGDKVLIEQRYGGEDDYRHHFEYVLKIFKDDRYIKIKNCPLFLIYQPQLMPDMQQFISLWNKWAIEAGFNGIYFIARMRQMEEYDKDKWLKMGANAVTTERTYGFEFNQCFPQKIIKRAIRRLFGLPIVEAYKNAMKYFVKDSDADEDFIPCLIPNWDHSPRSKKKALVLTDSDPKYFKKHIDKVFSIVKKKDNKIVFLKSWNEWAEGNYMEPDLKYGKGYINALKEETEKHFGK</sequence>
<dbReference type="EMBL" id="JABWDJ010000195">
    <property type="protein sequence ID" value="NVB76090.1"/>
    <property type="molecule type" value="Genomic_DNA"/>
</dbReference>
<dbReference type="PANTHER" id="PTHR41244">
    <property type="entry name" value="RHAMNAN SYNTHESIS F"/>
    <property type="match status" value="1"/>
</dbReference>
<dbReference type="CDD" id="cd11579">
    <property type="entry name" value="Glyco_tran_WbsX"/>
    <property type="match status" value="1"/>
</dbReference>
<organism evidence="2 8">
    <name type="scientific">Phocaeicola vulgatus</name>
    <name type="common">Bacteroides vulgatus</name>
    <dbReference type="NCBI Taxonomy" id="821"/>
    <lineage>
        <taxon>Bacteria</taxon>
        <taxon>Pseudomonadati</taxon>
        <taxon>Bacteroidota</taxon>
        <taxon>Bacteroidia</taxon>
        <taxon>Bacteroidales</taxon>
        <taxon>Bacteroidaceae</taxon>
        <taxon>Phocaeicola</taxon>
    </lineage>
</organism>
<dbReference type="EMBL" id="QRMN01000072">
    <property type="protein sequence ID" value="RHJ70541.1"/>
    <property type="molecule type" value="Genomic_DNA"/>
</dbReference>
<reference evidence="4 5" key="1">
    <citation type="submission" date="2018-08" db="EMBL/GenBank/DDBJ databases">
        <title>A genome reference for cultivated species of the human gut microbiota.</title>
        <authorList>
            <person name="Zou Y."/>
            <person name="Xue W."/>
            <person name="Luo G."/>
        </authorList>
    </citation>
    <scope>NUCLEOTIDE SEQUENCE [LARGE SCALE GENOMIC DNA]</scope>
    <source>
        <strain evidence="4 5">AM09-18</strain>
    </source>
</reference>
<accession>A0A415SFU2</accession>
<keyword evidence="2" id="KW-0378">Hydrolase</keyword>
<dbReference type="RefSeq" id="WP_118327965.1">
    <property type="nucleotide sequence ID" value="NZ_JABWDE010000090.1"/>
</dbReference>
<dbReference type="Proteomes" id="UP000524321">
    <property type="component" value="Unassembled WGS sequence"/>
</dbReference>
<dbReference type="Gene3D" id="3.20.20.80">
    <property type="entry name" value="Glycosidases"/>
    <property type="match status" value="1"/>
</dbReference>
<dbReference type="EMBL" id="WCXA01000078">
    <property type="protein sequence ID" value="KAB3853110.1"/>
    <property type="molecule type" value="Genomic_DNA"/>
</dbReference>
<dbReference type="Proteomes" id="UP000470332">
    <property type="component" value="Unassembled WGS sequence"/>
</dbReference>
<dbReference type="Proteomes" id="UP000283958">
    <property type="component" value="Unassembled WGS sequence"/>
</dbReference>
<dbReference type="InterPro" id="IPR032719">
    <property type="entry name" value="WbsX"/>
</dbReference>
<gene>
    <name evidence="4" type="ORF">DW105_19745</name>
    <name evidence="1" type="ORF">GAS37_22315</name>
    <name evidence="3" type="ORF">HUV05_21805</name>
    <name evidence="2" type="ORF">KSX14_18945</name>
</gene>
<dbReference type="Pfam" id="PF14307">
    <property type="entry name" value="Glyco_tran_WbsX"/>
    <property type="match status" value="1"/>
</dbReference>
<dbReference type="PANTHER" id="PTHR41244:SF1">
    <property type="entry name" value="GLYCOSYLTRANSFERASE"/>
    <property type="match status" value="1"/>
</dbReference>
<proteinExistence type="predicted"/>
<protein>
    <submittedName>
        <fullName evidence="2">Glycoside hydrolase family 99-like domain-containing protein</fullName>
    </submittedName>
    <submittedName>
        <fullName evidence="1">Lipopolysaccharide biosynthesis protein</fullName>
    </submittedName>
</protein>
<comment type="caution">
    <text evidence="2">The sequence shown here is derived from an EMBL/GenBank/DDBJ whole genome shotgun (WGS) entry which is preliminary data.</text>
</comment>
<evidence type="ECO:0000313" key="8">
    <source>
        <dbReference type="Proteomes" id="UP000758576"/>
    </source>
</evidence>
<reference evidence="3 7" key="3">
    <citation type="submission" date="2020-04" db="EMBL/GenBank/DDBJ databases">
        <authorList>
            <person name="Pieper L."/>
        </authorList>
    </citation>
    <scope>NUCLEOTIDE SEQUENCE [LARGE SCALE GENOMIC DNA]</scope>
    <source>
        <strain evidence="3 7">B33</strain>
    </source>
</reference>
<reference evidence="2" key="5">
    <citation type="submission" date="2021-06" db="EMBL/GenBank/DDBJ databases">
        <title>Collection of gut derived symbiotic bacterial strains cultured from healthy donors.</title>
        <authorList>
            <person name="Lin H."/>
            <person name="Littmann E."/>
            <person name="Pamer E.G."/>
        </authorList>
    </citation>
    <scope>NUCLEOTIDE SEQUENCE</scope>
    <source>
        <strain evidence="2">MSK.19.85</strain>
    </source>
</reference>
<reference evidence="1 6" key="2">
    <citation type="journal article" date="2019" name="Nat. Med.">
        <title>A library of human gut bacterial isolates paired with longitudinal multiomics data enables mechanistic microbiome research.</title>
        <authorList>
            <person name="Poyet M."/>
            <person name="Groussin M."/>
            <person name="Gibbons S.M."/>
            <person name="Avila-Pacheco J."/>
            <person name="Jiang X."/>
            <person name="Kearney S.M."/>
            <person name="Perrotta A.R."/>
            <person name="Berdy B."/>
            <person name="Zhao S."/>
            <person name="Lieberman T.D."/>
            <person name="Swanson P.K."/>
            <person name="Smith M."/>
            <person name="Roesemann S."/>
            <person name="Alexander J.E."/>
            <person name="Rich S.A."/>
            <person name="Livny J."/>
            <person name="Vlamakis H."/>
            <person name="Clish C."/>
            <person name="Bullock K."/>
            <person name="Deik A."/>
            <person name="Scott J."/>
            <person name="Pierce K.A."/>
            <person name="Xavier R.J."/>
            <person name="Alm E.J."/>
        </authorList>
    </citation>
    <scope>NUCLEOTIDE SEQUENCE [LARGE SCALE GENOMIC DNA]</scope>
    <source>
        <strain evidence="1 6">BIOML-A9</strain>
    </source>
</reference>
<dbReference type="Proteomes" id="UP000758576">
    <property type="component" value="Unassembled WGS sequence"/>
</dbReference>